<dbReference type="RefSeq" id="WP_210039881.1">
    <property type="nucleotide sequence ID" value="NZ_JBHLVU010000008.1"/>
</dbReference>
<reference evidence="1 2" key="1">
    <citation type="submission" date="2021-07" db="EMBL/GenBank/DDBJ databases">
        <title>Paenibacillus radiodurans sp. nov., isolated from the southeastern edge of Tengger Desert.</title>
        <authorList>
            <person name="Zhang G."/>
        </authorList>
    </citation>
    <scope>NUCLEOTIDE SEQUENCE [LARGE SCALE GENOMIC DNA]</scope>
    <source>
        <strain evidence="1 2">CCM 7311</strain>
    </source>
</reference>
<accession>A0ABS7C6B3</accession>
<comment type="caution">
    <text evidence="1">The sequence shown here is derived from an EMBL/GenBank/DDBJ whole genome shotgun (WGS) entry which is preliminary data.</text>
</comment>
<sequence>MPYTHYGEIGDVWKHLPLCFFLKEECPNRYVESNSAFPKYLLDQTSRREYGIFHLLHELERNDYPFIGHSPYIELVNLMQGAQNGISAYLGSPGLAMELLKDRGRYLFCDIEEEPLADIRIYADEQNLQSLVQTLSGDSIDLLWSEVEQMGYETFLHIDPYRILEENDNGRSYADLFVKAAGRGVRTMLWYGYETLEQQKELHNRLQALLKDVDANLSGIDFYIGSIGSTSTEVNPGVPGCGILVANLSAASLQQFDRYAEELERVYRNASFMNKPEKLIKLRVSL</sequence>
<evidence type="ECO:0000313" key="1">
    <source>
        <dbReference type="EMBL" id="MBW7456241.1"/>
    </source>
</evidence>
<organism evidence="1 2">
    <name type="scientific">Paenibacillus sepulcri</name>
    <dbReference type="NCBI Taxonomy" id="359917"/>
    <lineage>
        <taxon>Bacteria</taxon>
        <taxon>Bacillati</taxon>
        <taxon>Bacillota</taxon>
        <taxon>Bacilli</taxon>
        <taxon>Bacillales</taxon>
        <taxon>Paenibacillaceae</taxon>
        <taxon>Paenibacillus</taxon>
    </lineage>
</organism>
<name>A0ABS7C6B3_9BACL</name>
<protein>
    <submittedName>
        <fullName evidence="1">23S rRNA (Adenine(2030)-N(6))-methyltransferase RlmJ</fullName>
    </submittedName>
</protein>
<dbReference type="EMBL" id="JAHZIK010000529">
    <property type="protein sequence ID" value="MBW7456241.1"/>
    <property type="molecule type" value="Genomic_DNA"/>
</dbReference>
<dbReference type="Proteomes" id="UP001519887">
    <property type="component" value="Unassembled WGS sequence"/>
</dbReference>
<evidence type="ECO:0000313" key="2">
    <source>
        <dbReference type="Proteomes" id="UP001519887"/>
    </source>
</evidence>
<proteinExistence type="predicted"/>
<gene>
    <name evidence="1" type="primary">rlmJ</name>
    <name evidence="1" type="ORF">K0U00_19600</name>
</gene>
<keyword evidence="2" id="KW-1185">Reference proteome</keyword>
<dbReference type="InterPro" id="IPR029063">
    <property type="entry name" value="SAM-dependent_MTases_sf"/>
</dbReference>
<dbReference type="Gene3D" id="3.40.50.150">
    <property type="entry name" value="Vaccinia Virus protein VP39"/>
    <property type="match status" value="1"/>
</dbReference>
<dbReference type="SUPFAM" id="SSF53335">
    <property type="entry name" value="S-adenosyl-L-methionine-dependent methyltransferases"/>
    <property type="match status" value="1"/>
</dbReference>